<evidence type="ECO:0000313" key="3">
    <source>
        <dbReference type="Proteomes" id="UP000235728"/>
    </source>
</evidence>
<accession>A0A2N6N9A7</accession>
<evidence type="ECO:0000313" key="2">
    <source>
        <dbReference type="EMBL" id="PMB63831.1"/>
    </source>
</evidence>
<proteinExistence type="predicted"/>
<dbReference type="AlphaFoldDB" id="A0A2N6N9A7"/>
<comment type="caution">
    <text evidence="2">The sequence shown here is derived from an EMBL/GenBank/DDBJ whole genome shotgun (WGS) entry which is preliminary data.</text>
</comment>
<protein>
    <submittedName>
        <fullName evidence="2">Uncharacterized protein</fullName>
    </submittedName>
</protein>
<organism evidence="2 3">
    <name type="scientific">Beauveria bassiana</name>
    <name type="common">White muscardine disease fungus</name>
    <name type="synonym">Tritirachium shiotae</name>
    <dbReference type="NCBI Taxonomy" id="176275"/>
    <lineage>
        <taxon>Eukaryota</taxon>
        <taxon>Fungi</taxon>
        <taxon>Dikarya</taxon>
        <taxon>Ascomycota</taxon>
        <taxon>Pezizomycotina</taxon>
        <taxon>Sordariomycetes</taxon>
        <taxon>Hypocreomycetidae</taxon>
        <taxon>Hypocreales</taxon>
        <taxon>Cordycipitaceae</taxon>
        <taxon>Beauveria</taxon>
    </lineage>
</organism>
<reference evidence="2 3" key="1">
    <citation type="journal article" date="2016" name="Appl. Microbiol. Biotechnol.">
        <title>Characterization of T-DNA insertion mutants with decreased virulence in the entomopathogenic fungus Beauveria bassiana JEF-007.</title>
        <authorList>
            <person name="Kim S."/>
            <person name="Lee S.J."/>
            <person name="Nai Y.S."/>
            <person name="Yu J.S."/>
            <person name="Lee M.R."/>
            <person name="Yang Y.T."/>
            <person name="Kim J.S."/>
        </authorList>
    </citation>
    <scope>NUCLEOTIDE SEQUENCE [LARGE SCALE GENOMIC DNA]</scope>
    <source>
        <strain evidence="2 3">JEF-007</strain>
    </source>
</reference>
<gene>
    <name evidence="2" type="ORF">BM221_010302</name>
</gene>
<dbReference type="Proteomes" id="UP000235728">
    <property type="component" value="Unassembled WGS sequence"/>
</dbReference>
<dbReference type="EMBL" id="MRVG01000016">
    <property type="protein sequence ID" value="PMB63831.1"/>
    <property type="molecule type" value="Genomic_DNA"/>
</dbReference>
<evidence type="ECO:0000256" key="1">
    <source>
        <dbReference type="SAM" id="MobiDB-lite"/>
    </source>
</evidence>
<feature type="region of interest" description="Disordered" evidence="1">
    <location>
        <begin position="1"/>
        <end position="20"/>
    </location>
</feature>
<name>A0A2N6N9A7_BEABA</name>
<sequence>MVQTSDPMPPRNGPVNMSFLDGRGCSATDIVPHPVRSKGLAAGRTAWNTFSRHVGQFVP</sequence>